<evidence type="ECO:0000313" key="10">
    <source>
        <dbReference type="EMBL" id="PTX63319.1"/>
    </source>
</evidence>
<accession>A0A2T6C4Q9</accession>
<keyword evidence="4 8" id="KW-0472">Membrane</keyword>
<evidence type="ECO:0000256" key="7">
    <source>
        <dbReference type="SAM" id="MobiDB-lite"/>
    </source>
</evidence>
<keyword evidence="3 8" id="KW-1133">Transmembrane helix</keyword>
<keyword evidence="2 8" id="KW-0812">Transmembrane</keyword>
<evidence type="ECO:0000256" key="8">
    <source>
        <dbReference type="SAM" id="Phobius"/>
    </source>
</evidence>
<dbReference type="InterPro" id="IPR027383">
    <property type="entry name" value="Znf_put"/>
</dbReference>
<evidence type="ECO:0000256" key="5">
    <source>
        <dbReference type="ARBA" id="ARBA00024353"/>
    </source>
</evidence>
<dbReference type="GO" id="GO:0016989">
    <property type="term" value="F:sigma factor antagonist activity"/>
    <property type="evidence" value="ECO:0007669"/>
    <property type="project" value="TreeGrafter"/>
</dbReference>
<feature type="domain" description="Putative zinc-finger" evidence="9">
    <location>
        <begin position="16"/>
        <end position="40"/>
    </location>
</feature>
<feature type="transmembrane region" description="Helical" evidence="8">
    <location>
        <begin position="88"/>
        <end position="110"/>
    </location>
</feature>
<dbReference type="Proteomes" id="UP000244240">
    <property type="component" value="Unassembled WGS sequence"/>
</dbReference>
<dbReference type="GO" id="GO:0016020">
    <property type="term" value="C:membrane"/>
    <property type="evidence" value="ECO:0007669"/>
    <property type="project" value="UniProtKB-SubCell"/>
</dbReference>
<dbReference type="GO" id="GO:0006417">
    <property type="term" value="P:regulation of translation"/>
    <property type="evidence" value="ECO:0007669"/>
    <property type="project" value="TreeGrafter"/>
</dbReference>
<organism evidence="10 11">
    <name type="scientific">Melghirimyces profundicolus</name>
    <dbReference type="NCBI Taxonomy" id="1242148"/>
    <lineage>
        <taxon>Bacteria</taxon>
        <taxon>Bacillati</taxon>
        <taxon>Bacillota</taxon>
        <taxon>Bacilli</taxon>
        <taxon>Bacillales</taxon>
        <taxon>Thermoactinomycetaceae</taxon>
        <taxon>Melghirimyces</taxon>
    </lineage>
</organism>
<comment type="subcellular location">
    <subcellularLocation>
        <location evidence="1">Membrane</location>
        <topology evidence="1">Single-pass membrane protein</topology>
    </subcellularLocation>
</comment>
<feature type="compositionally biased region" description="Acidic residues" evidence="7">
    <location>
        <begin position="314"/>
        <end position="336"/>
    </location>
</feature>
<evidence type="ECO:0000256" key="4">
    <source>
        <dbReference type="ARBA" id="ARBA00023136"/>
    </source>
</evidence>
<comment type="similarity">
    <text evidence="5">Belongs to the zinc-associated anti-sigma factor (ZAS) superfamily. Anti-sigma-W factor family.</text>
</comment>
<evidence type="ECO:0000256" key="6">
    <source>
        <dbReference type="ARBA" id="ARBA00024438"/>
    </source>
</evidence>
<evidence type="ECO:0000313" key="11">
    <source>
        <dbReference type="Proteomes" id="UP000244240"/>
    </source>
</evidence>
<keyword evidence="11" id="KW-1185">Reference proteome</keyword>
<dbReference type="AlphaFoldDB" id="A0A2T6C4Q9"/>
<feature type="compositionally biased region" description="Basic and acidic residues" evidence="7">
    <location>
        <begin position="239"/>
        <end position="271"/>
    </location>
</feature>
<dbReference type="PANTHER" id="PTHR37461:SF1">
    <property type="entry name" value="ANTI-SIGMA-K FACTOR RSKA"/>
    <property type="match status" value="1"/>
</dbReference>
<dbReference type="OrthoDB" id="150725at2"/>
<dbReference type="RefSeq" id="WP_108022147.1">
    <property type="nucleotide sequence ID" value="NZ_QBKR01000004.1"/>
</dbReference>
<sequence length="393" mass="43273">MEKRSGDNIHSLAEFYVMDALDPEDQERYEEHLEGCSWCQRKVGDARRITEALLHLPKEEPPPPEVKKKLLSGLPAPFHRDRRRGAGLFPYVAVLLALILAGTSFLIWLYSAGKTTQASSTVVYKESVPRLGTPDESMLLEGKNDARATVHFFRGKEWKTVLSAVHLKRLSTGREYRLWSYEGNQPEYIGSFTVSRKGDGVMLVDGKPEGNPDRAVITEEARSRDFSQPGSKVVLSSEPSEKTKGKDRGKKEKSTSSPKHAEDAQSGKGDRQMAANPDPAPRIPDGRTFPRGEDRVPDDGRESKPSPDDPPAPPEEEDPTDEPEDPGSPPPDEEEALFSMEVGEHRIGVLDGEDPVTVEKKSAQPDSDEDSPADSEKLPLPSQEEGGEAGSVE</sequence>
<evidence type="ECO:0000256" key="3">
    <source>
        <dbReference type="ARBA" id="ARBA00022989"/>
    </source>
</evidence>
<dbReference type="InterPro" id="IPR051474">
    <property type="entry name" value="Anti-sigma-K/W_factor"/>
</dbReference>
<dbReference type="PANTHER" id="PTHR37461">
    <property type="entry name" value="ANTI-SIGMA-K FACTOR RSKA"/>
    <property type="match status" value="1"/>
</dbReference>
<proteinExistence type="inferred from homology"/>
<evidence type="ECO:0000256" key="1">
    <source>
        <dbReference type="ARBA" id="ARBA00004167"/>
    </source>
</evidence>
<dbReference type="InterPro" id="IPR041916">
    <property type="entry name" value="Anti_sigma_zinc_sf"/>
</dbReference>
<dbReference type="Gene3D" id="1.10.10.1320">
    <property type="entry name" value="Anti-sigma factor, zinc-finger domain"/>
    <property type="match status" value="1"/>
</dbReference>
<dbReference type="EMBL" id="QBKR01000004">
    <property type="protein sequence ID" value="PTX63319.1"/>
    <property type="molecule type" value="Genomic_DNA"/>
</dbReference>
<feature type="compositionally biased region" description="Basic and acidic residues" evidence="7">
    <location>
        <begin position="284"/>
        <end position="307"/>
    </location>
</feature>
<evidence type="ECO:0000256" key="2">
    <source>
        <dbReference type="ARBA" id="ARBA00022692"/>
    </source>
</evidence>
<gene>
    <name evidence="10" type="ORF">C8P63_104165</name>
</gene>
<comment type="caution">
    <text evidence="10">The sequence shown here is derived from an EMBL/GenBank/DDBJ whole genome shotgun (WGS) entry which is preliminary data.</text>
</comment>
<dbReference type="Pfam" id="PF13490">
    <property type="entry name" value="zf-HC2"/>
    <property type="match status" value="1"/>
</dbReference>
<reference evidence="10 11" key="1">
    <citation type="submission" date="2018-04" db="EMBL/GenBank/DDBJ databases">
        <title>Genomic Encyclopedia of Archaeal and Bacterial Type Strains, Phase II (KMG-II): from individual species to whole genera.</title>
        <authorList>
            <person name="Goeker M."/>
        </authorList>
    </citation>
    <scope>NUCLEOTIDE SEQUENCE [LARGE SCALE GENOMIC DNA]</scope>
    <source>
        <strain evidence="10 11">DSM 45787</strain>
    </source>
</reference>
<protein>
    <recommendedName>
        <fullName evidence="6">Anti-sigma-W factor RsiW</fullName>
    </recommendedName>
</protein>
<evidence type="ECO:0000259" key="9">
    <source>
        <dbReference type="Pfam" id="PF13490"/>
    </source>
</evidence>
<name>A0A2T6C4Q9_9BACL</name>
<feature type="region of interest" description="Disordered" evidence="7">
    <location>
        <begin position="219"/>
        <end position="393"/>
    </location>
</feature>